<keyword evidence="3" id="KW-1185">Reference proteome</keyword>
<keyword evidence="1" id="KW-0732">Signal</keyword>
<evidence type="ECO:0000313" key="2">
    <source>
        <dbReference type="EMBL" id="SFC76168.1"/>
    </source>
</evidence>
<sequence>MKHIIPIAISALLTANISMANALELSEYSNEALLAELSLRLDSGTGNSPASTLVSFSCNYDSMQIETISDSGEKNSIQVPNSRNYSISRGLTLCSDQVKNLDSFQKVIKNQKVRICSHMYGRLYTRDYILQTDGTISAMGNSPSFYSKLDRADDESIIASYGECIANAGVMTK</sequence>
<reference evidence="2 3" key="1">
    <citation type="submission" date="2016-10" db="EMBL/GenBank/DDBJ databases">
        <authorList>
            <person name="de Groot N.N."/>
        </authorList>
    </citation>
    <scope>NUCLEOTIDE SEQUENCE [LARGE SCALE GENOMIC DNA]</scope>
    <source>
        <strain evidence="2 3">DSM 6059</strain>
    </source>
</reference>
<dbReference type="AlphaFoldDB" id="A0A1I1LYZ8"/>
<dbReference type="EMBL" id="FOLO01000017">
    <property type="protein sequence ID" value="SFC76168.1"/>
    <property type="molecule type" value="Genomic_DNA"/>
</dbReference>
<dbReference type="RefSeq" id="WP_091984225.1">
    <property type="nucleotide sequence ID" value="NZ_FOLO01000017.1"/>
</dbReference>
<feature type="chain" id="PRO_5011772872" evidence="1">
    <location>
        <begin position="23"/>
        <end position="173"/>
    </location>
</feature>
<name>A0A1I1LYZ8_9GAMM</name>
<protein>
    <submittedName>
        <fullName evidence="2">Uncharacterized protein</fullName>
    </submittedName>
</protein>
<gene>
    <name evidence="2" type="ORF">SAMN02745724_02496</name>
</gene>
<evidence type="ECO:0000256" key="1">
    <source>
        <dbReference type="SAM" id="SignalP"/>
    </source>
</evidence>
<accession>A0A1I1LYZ8</accession>
<feature type="signal peptide" evidence="1">
    <location>
        <begin position="1"/>
        <end position="22"/>
    </location>
</feature>
<dbReference type="Proteomes" id="UP000198862">
    <property type="component" value="Unassembled WGS sequence"/>
</dbReference>
<evidence type="ECO:0000313" key="3">
    <source>
        <dbReference type="Proteomes" id="UP000198862"/>
    </source>
</evidence>
<proteinExistence type="predicted"/>
<organism evidence="2 3">
    <name type="scientific">Pseudoalteromonas denitrificans DSM 6059</name>
    <dbReference type="NCBI Taxonomy" id="1123010"/>
    <lineage>
        <taxon>Bacteria</taxon>
        <taxon>Pseudomonadati</taxon>
        <taxon>Pseudomonadota</taxon>
        <taxon>Gammaproteobacteria</taxon>
        <taxon>Alteromonadales</taxon>
        <taxon>Pseudoalteromonadaceae</taxon>
        <taxon>Pseudoalteromonas</taxon>
    </lineage>
</organism>